<dbReference type="InterPro" id="IPR043876">
    <property type="entry name" value="DUF5856"/>
</dbReference>
<dbReference type="Pfam" id="PF19174">
    <property type="entry name" value="DUF5856"/>
    <property type="match status" value="1"/>
</dbReference>
<dbReference type="AlphaFoldDB" id="A0A6C0E4N0"/>
<organism evidence="1">
    <name type="scientific">viral metagenome</name>
    <dbReference type="NCBI Taxonomy" id="1070528"/>
    <lineage>
        <taxon>unclassified sequences</taxon>
        <taxon>metagenomes</taxon>
        <taxon>organismal metagenomes</taxon>
    </lineage>
</organism>
<accession>A0A6C0E4N0</accession>
<name>A0A6C0E4N0_9ZZZZ</name>
<protein>
    <submittedName>
        <fullName evidence="1">Uncharacterized protein</fullName>
    </submittedName>
</protein>
<dbReference type="EMBL" id="MN739733">
    <property type="protein sequence ID" value="QHT23591.1"/>
    <property type="molecule type" value="Genomic_DNA"/>
</dbReference>
<sequence>MTRKLHNKNRVKTYKKIHKTHGIADVFEREITVRFLEMIVMIKLYHWKTYSYATHKATDELYSKLNENMDKFIEVLLGKVGNRINLLKTSSIKLIDFNSSIDDMKNFKHEIIKFKEYLVNLNSNPFMVKMSNTDLYNIRDEILSDLNQFLYLISFT</sequence>
<proteinExistence type="predicted"/>
<evidence type="ECO:0000313" key="1">
    <source>
        <dbReference type="EMBL" id="QHT23591.1"/>
    </source>
</evidence>
<reference evidence="1" key="1">
    <citation type="journal article" date="2020" name="Nature">
        <title>Giant virus diversity and host interactions through global metagenomics.</title>
        <authorList>
            <person name="Schulz F."/>
            <person name="Roux S."/>
            <person name="Paez-Espino D."/>
            <person name="Jungbluth S."/>
            <person name="Walsh D.A."/>
            <person name="Denef V.J."/>
            <person name="McMahon K.D."/>
            <person name="Konstantinidis K.T."/>
            <person name="Eloe-Fadrosh E.A."/>
            <person name="Kyrpides N.C."/>
            <person name="Woyke T."/>
        </authorList>
    </citation>
    <scope>NUCLEOTIDE SEQUENCE</scope>
    <source>
        <strain evidence="1">GVMAG-M-3300023179-116</strain>
    </source>
</reference>